<dbReference type="Proteomes" id="UP000290624">
    <property type="component" value="Unassembled WGS sequence"/>
</dbReference>
<sequence length="93" mass="10300">MWGKIKTTKADWINAGFRHEKLPSVRVWKDAAPDALESAGVQDIDDLIGWYFLVEGKFGETSAGSPYVSLQDAKRIVFLSDPAEAEAESRSAR</sequence>
<proteinExistence type="predicted"/>
<protein>
    <submittedName>
        <fullName evidence="1">Uncharacterized protein</fullName>
    </submittedName>
</protein>
<evidence type="ECO:0000313" key="1">
    <source>
        <dbReference type="EMBL" id="RXW31460.1"/>
    </source>
</evidence>
<organism evidence="1 2">
    <name type="scientific">Propioniciclava flava</name>
    <dbReference type="NCBI Taxonomy" id="2072026"/>
    <lineage>
        <taxon>Bacteria</taxon>
        <taxon>Bacillati</taxon>
        <taxon>Actinomycetota</taxon>
        <taxon>Actinomycetes</taxon>
        <taxon>Propionibacteriales</taxon>
        <taxon>Propionibacteriaceae</taxon>
        <taxon>Propioniciclava</taxon>
    </lineage>
</organism>
<comment type="caution">
    <text evidence="1">The sequence shown here is derived from an EMBL/GenBank/DDBJ whole genome shotgun (WGS) entry which is preliminary data.</text>
</comment>
<gene>
    <name evidence="1" type="ORF">C1706_11290</name>
</gene>
<dbReference type="EMBL" id="PPCV01000008">
    <property type="protein sequence ID" value="RXW31460.1"/>
    <property type="molecule type" value="Genomic_DNA"/>
</dbReference>
<reference evidence="1 2" key="1">
    <citation type="submission" date="2018-01" db="EMBL/GenBank/DDBJ databases">
        <title>Lactibacter flavus gen. nov., sp. nov., a novel bacterium of the family Propionibacteriaceae isolated from raw milk and dairy products.</title>
        <authorList>
            <person name="Wenning M."/>
            <person name="Breitenwieser F."/>
            <person name="Huptas C."/>
            <person name="von Neubeck M."/>
            <person name="Busse H.-J."/>
            <person name="Scherer S."/>
        </authorList>
    </citation>
    <scope>NUCLEOTIDE SEQUENCE [LARGE SCALE GENOMIC DNA]</scope>
    <source>
        <strain evidence="1 2">VG341</strain>
    </source>
</reference>
<name>A0A4Q2ED26_9ACTN</name>
<accession>A0A4Q2ED26</accession>
<dbReference type="AlphaFoldDB" id="A0A4Q2ED26"/>
<keyword evidence="2" id="KW-1185">Reference proteome</keyword>
<evidence type="ECO:0000313" key="2">
    <source>
        <dbReference type="Proteomes" id="UP000290624"/>
    </source>
</evidence>